<proteinExistence type="predicted"/>
<gene>
    <name evidence="2" type="ordered locus">RSal33209_3377</name>
</gene>
<dbReference type="KEGG" id="rsa:RSal33209_3377"/>
<feature type="region of interest" description="Disordered" evidence="1">
    <location>
        <begin position="1"/>
        <end position="27"/>
    </location>
</feature>
<organism evidence="2 3">
    <name type="scientific">Renibacterium salmoninarum (strain ATCC 33209 / DSM 20767 / JCM 11484 / NBRC 15589 / NCIMB 2235)</name>
    <dbReference type="NCBI Taxonomy" id="288705"/>
    <lineage>
        <taxon>Bacteria</taxon>
        <taxon>Bacillati</taxon>
        <taxon>Actinomycetota</taxon>
        <taxon>Actinomycetes</taxon>
        <taxon>Micrococcales</taxon>
        <taxon>Micrococcaceae</taxon>
        <taxon>Renibacterium</taxon>
    </lineage>
</organism>
<sequence length="45" mass="4769">MASGTDIRLPGSSEVLPSPSYRSLPENHDALSGNYLVLTDQIGPL</sequence>
<accession>A9WV66</accession>
<reference evidence="3" key="1">
    <citation type="journal article" date="2008" name="J. Bacteriol.">
        <title>Genome sequence of the fish pathogen Renibacterium salmoninarum suggests reductive evolution away from an environmental Arthrobacter ancestor.</title>
        <authorList>
            <person name="Wiens G.D."/>
            <person name="Rockey D.D."/>
            <person name="Wu Z."/>
            <person name="Chang J."/>
            <person name="Levy R."/>
            <person name="Crane S."/>
            <person name="Chen D.S."/>
            <person name="Capri G.R."/>
            <person name="Burnett J.R."/>
            <person name="Sudheesh P.S."/>
            <person name="Schipma M.J."/>
            <person name="Burd H."/>
            <person name="Bhattacharyya A."/>
            <person name="Rhodes L.D."/>
            <person name="Kaul R."/>
            <person name="Strom M.S."/>
        </authorList>
    </citation>
    <scope>NUCLEOTIDE SEQUENCE [LARGE SCALE GENOMIC DNA]</scope>
    <source>
        <strain evidence="3">ATCC 33209 / DSM 20767 / JCM 11484 / NBRC 15589 / NCIMB 2235</strain>
    </source>
</reference>
<evidence type="ECO:0000313" key="2">
    <source>
        <dbReference type="EMBL" id="ABY25087.1"/>
    </source>
</evidence>
<dbReference type="Proteomes" id="UP000002007">
    <property type="component" value="Chromosome"/>
</dbReference>
<name>A9WV66_RENSM</name>
<keyword evidence="3" id="KW-1185">Reference proteome</keyword>
<evidence type="ECO:0000256" key="1">
    <source>
        <dbReference type="SAM" id="MobiDB-lite"/>
    </source>
</evidence>
<dbReference type="HOGENOM" id="CLU_3204393_0_0_11"/>
<evidence type="ECO:0000313" key="3">
    <source>
        <dbReference type="Proteomes" id="UP000002007"/>
    </source>
</evidence>
<dbReference type="AlphaFoldDB" id="A9WV66"/>
<dbReference type="EMBL" id="CP000910">
    <property type="protein sequence ID" value="ABY25087.1"/>
    <property type="molecule type" value="Genomic_DNA"/>
</dbReference>
<protein>
    <submittedName>
        <fullName evidence="2">Uncharacterized protein</fullName>
    </submittedName>
</protein>
<dbReference type="STRING" id="288705.RSal33209_3377"/>